<feature type="transmembrane region" description="Helical" evidence="1">
    <location>
        <begin position="81"/>
        <end position="101"/>
    </location>
</feature>
<organism evidence="3 4">
    <name type="scientific">Xylanibacter ruminicola</name>
    <name type="common">Prevotella ruminicola</name>
    <dbReference type="NCBI Taxonomy" id="839"/>
    <lineage>
        <taxon>Bacteria</taxon>
        <taxon>Pseudomonadati</taxon>
        <taxon>Bacteroidota</taxon>
        <taxon>Bacteroidia</taxon>
        <taxon>Bacteroidales</taxon>
        <taxon>Prevotellaceae</taxon>
        <taxon>Xylanibacter</taxon>
    </lineage>
</organism>
<evidence type="ECO:0000313" key="4">
    <source>
        <dbReference type="Proteomes" id="UP000184130"/>
    </source>
</evidence>
<dbReference type="GO" id="GO:0000156">
    <property type="term" value="F:phosphorelay response regulator activity"/>
    <property type="evidence" value="ECO:0007669"/>
    <property type="project" value="InterPro"/>
</dbReference>
<evidence type="ECO:0000313" key="3">
    <source>
        <dbReference type="EMBL" id="SHK72274.1"/>
    </source>
</evidence>
<dbReference type="PANTHER" id="PTHR37299">
    <property type="entry name" value="TRANSCRIPTIONAL REGULATOR-RELATED"/>
    <property type="match status" value="1"/>
</dbReference>
<dbReference type="InterPro" id="IPR007492">
    <property type="entry name" value="LytTR_DNA-bd_dom"/>
</dbReference>
<dbReference type="SMART" id="SM00850">
    <property type="entry name" value="LytTR"/>
    <property type="match status" value="1"/>
</dbReference>
<keyword evidence="1" id="KW-1133">Transmembrane helix</keyword>
<keyword evidence="3" id="KW-0238">DNA-binding</keyword>
<keyword evidence="1" id="KW-0812">Transmembrane</keyword>
<dbReference type="OrthoDB" id="1118393at2"/>
<dbReference type="Gene3D" id="2.40.50.1020">
    <property type="entry name" value="LytTr DNA-binding domain"/>
    <property type="match status" value="1"/>
</dbReference>
<dbReference type="InterPro" id="IPR046947">
    <property type="entry name" value="LytR-like"/>
</dbReference>
<proteinExistence type="predicted"/>
<dbReference type="EMBL" id="FRBD01000010">
    <property type="protein sequence ID" value="SHK72274.1"/>
    <property type="molecule type" value="Genomic_DNA"/>
</dbReference>
<protein>
    <submittedName>
        <fullName evidence="3">LytTr DNA-binding domain-containing protein</fullName>
    </submittedName>
</protein>
<feature type="domain" description="HTH LytTR-type" evidence="2">
    <location>
        <begin position="194"/>
        <end position="302"/>
    </location>
</feature>
<evidence type="ECO:0000256" key="1">
    <source>
        <dbReference type="SAM" id="Phobius"/>
    </source>
</evidence>
<sequence length="304" mass="35019">MKQGRTETIMTRIISTTFVIVALAVFKPFGLGVWKWEAYVHLTALWGIGFVTCMITEMIVKYIVRKPRSYDKGVSYIIRRNLYFQIINTPFVALNICLYRHNVLNQFVEGNQLSLVNFLETLAILAFCSFAIGLYWRFKFRSRYLAAELEETRLLNEQLKKLQESRIPVKKETETTKSEETKTAQQELPETLTLEGSTNEKVTLDTSHLLYIEAVGNYVKVCQLRDNEVHTDMLRATMKQVEDDLQAYPMIVRCHRAFLVNLGQVEQISSNSRAMQLIMHHSQDAIPVSRSNIAQVKEAINGLD</sequence>
<keyword evidence="1" id="KW-0472">Membrane</keyword>
<dbReference type="Proteomes" id="UP000184130">
    <property type="component" value="Unassembled WGS sequence"/>
</dbReference>
<dbReference type="AlphaFoldDB" id="A0A1M6USX9"/>
<dbReference type="PANTHER" id="PTHR37299:SF1">
    <property type="entry name" value="STAGE 0 SPORULATION PROTEIN A HOMOLOG"/>
    <property type="match status" value="1"/>
</dbReference>
<feature type="transmembrane region" description="Helical" evidence="1">
    <location>
        <begin position="38"/>
        <end position="60"/>
    </location>
</feature>
<dbReference type="Pfam" id="PF04397">
    <property type="entry name" value="LytTR"/>
    <property type="match status" value="1"/>
</dbReference>
<gene>
    <name evidence="3" type="ORF">SAMN05216463_110105</name>
</gene>
<name>A0A1M6USX9_XYLRU</name>
<feature type="transmembrane region" description="Helical" evidence="1">
    <location>
        <begin position="113"/>
        <end position="136"/>
    </location>
</feature>
<dbReference type="GO" id="GO:0003677">
    <property type="term" value="F:DNA binding"/>
    <property type="evidence" value="ECO:0007669"/>
    <property type="project" value="UniProtKB-KW"/>
</dbReference>
<accession>A0A1M6USX9</accession>
<evidence type="ECO:0000259" key="2">
    <source>
        <dbReference type="PROSITE" id="PS50930"/>
    </source>
</evidence>
<reference evidence="3 4" key="1">
    <citation type="submission" date="2016-11" db="EMBL/GenBank/DDBJ databases">
        <authorList>
            <person name="Jaros S."/>
            <person name="Januszkiewicz K."/>
            <person name="Wedrychowicz H."/>
        </authorList>
    </citation>
    <scope>NUCLEOTIDE SEQUENCE [LARGE SCALE GENOMIC DNA]</scope>
    <source>
        <strain evidence="3 4">KHT3</strain>
    </source>
</reference>
<dbReference type="PROSITE" id="PS50930">
    <property type="entry name" value="HTH_LYTTR"/>
    <property type="match status" value="1"/>
</dbReference>
<feature type="transmembrane region" description="Helical" evidence="1">
    <location>
        <begin position="9"/>
        <end position="26"/>
    </location>
</feature>